<dbReference type="Proteomes" id="UP001303046">
    <property type="component" value="Unassembled WGS sequence"/>
</dbReference>
<reference evidence="1 2" key="1">
    <citation type="submission" date="2023-08" db="EMBL/GenBank/DDBJ databases">
        <title>A Necator americanus chromosomal reference genome.</title>
        <authorList>
            <person name="Ilik V."/>
            <person name="Petrzelkova K.J."/>
            <person name="Pardy F."/>
            <person name="Fuh T."/>
            <person name="Niatou-Singa F.S."/>
            <person name="Gouil Q."/>
            <person name="Baker L."/>
            <person name="Ritchie M.E."/>
            <person name="Jex A.R."/>
            <person name="Gazzola D."/>
            <person name="Li H."/>
            <person name="Toshio Fujiwara R."/>
            <person name="Zhan B."/>
            <person name="Aroian R.V."/>
            <person name="Pafco B."/>
            <person name="Schwarz E.M."/>
        </authorList>
    </citation>
    <scope>NUCLEOTIDE SEQUENCE [LARGE SCALE GENOMIC DNA]</scope>
    <source>
        <strain evidence="1 2">Aroian</strain>
        <tissue evidence="1">Whole animal</tissue>
    </source>
</reference>
<name>A0ABR1CTH8_NECAM</name>
<evidence type="ECO:0000313" key="1">
    <source>
        <dbReference type="EMBL" id="KAK6740993.1"/>
    </source>
</evidence>
<evidence type="ECO:0000313" key="2">
    <source>
        <dbReference type="Proteomes" id="UP001303046"/>
    </source>
</evidence>
<proteinExistence type="predicted"/>
<organism evidence="1 2">
    <name type="scientific">Necator americanus</name>
    <name type="common">Human hookworm</name>
    <dbReference type="NCBI Taxonomy" id="51031"/>
    <lineage>
        <taxon>Eukaryota</taxon>
        <taxon>Metazoa</taxon>
        <taxon>Ecdysozoa</taxon>
        <taxon>Nematoda</taxon>
        <taxon>Chromadorea</taxon>
        <taxon>Rhabditida</taxon>
        <taxon>Rhabditina</taxon>
        <taxon>Rhabditomorpha</taxon>
        <taxon>Strongyloidea</taxon>
        <taxon>Ancylostomatidae</taxon>
        <taxon>Bunostominae</taxon>
        <taxon>Necator</taxon>
    </lineage>
</organism>
<dbReference type="EMBL" id="JAVFWL010000003">
    <property type="protein sequence ID" value="KAK6740993.1"/>
    <property type="molecule type" value="Genomic_DNA"/>
</dbReference>
<gene>
    <name evidence="1" type="primary">Necator_chrIII.g9833</name>
    <name evidence="1" type="ORF">RB195_009068</name>
</gene>
<protein>
    <submittedName>
        <fullName evidence="1">Uncharacterized protein</fullName>
    </submittedName>
</protein>
<sequence length="112" mass="12355">MVDFAMDLTHWGNHSRLVAFWVARLQVADRGLIADQKRHCASRETRVDAGNGLFVSAEPGLNHDIPVLRTSIRAKLCNGVTGRYKEGGLGLPPTNKLHSSTLRGQMCSHKHV</sequence>
<accession>A0ABR1CTH8</accession>
<keyword evidence="2" id="KW-1185">Reference proteome</keyword>
<comment type="caution">
    <text evidence="1">The sequence shown here is derived from an EMBL/GenBank/DDBJ whole genome shotgun (WGS) entry which is preliminary data.</text>
</comment>